<organism evidence="8 9">
    <name type="scientific">Citrus sinensis</name>
    <name type="common">Sweet orange</name>
    <name type="synonym">Citrus aurantium var. sinensis</name>
    <dbReference type="NCBI Taxonomy" id="2711"/>
    <lineage>
        <taxon>Eukaryota</taxon>
        <taxon>Viridiplantae</taxon>
        <taxon>Streptophyta</taxon>
        <taxon>Embryophyta</taxon>
        <taxon>Tracheophyta</taxon>
        <taxon>Spermatophyta</taxon>
        <taxon>Magnoliopsida</taxon>
        <taxon>eudicotyledons</taxon>
        <taxon>Gunneridae</taxon>
        <taxon>Pentapetalae</taxon>
        <taxon>rosids</taxon>
        <taxon>malvids</taxon>
        <taxon>Sapindales</taxon>
        <taxon>Rutaceae</taxon>
        <taxon>Aurantioideae</taxon>
        <taxon>Citrus</taxon>
    </lineage>
</organism>
<evidence type="ECO:0000256" key="1">
    <source>
        <dbReference type="ARBA" id="ARBA00004479"/>
    </source>
</evidence>
<keyword evidence="5" id="KW-0472">Membrane</keyword>
<evidence type="ECO:0000313" key="8">
    <source>
        <dbReference type="EMBL" id="KDO39121.1"/>
    </source>
</evidence>
<keyword evidence="4" id="KW-1133">Transmembrane helix</keyword>
<keyword evidence="7" id="KW-0325">Glycoprotein</keyword>
<dbReference type="InterPro" id="IPR046956">
    <property type="entry name" value="RLP23-like"/>
</dbReference>
<accession>A0A067DKK4</accession>
<protein>
    <submittedName>
        <fullName evidence="8">Uncharacterized protein</fullName>
    </submittedName>
</protein>
<dbReference type="AlphaFoldDB" id="A0A067DKK4"/>
<comment type="subcellular location">
    <subcellularLocation>
        <location evidence="1">Membrane</location>
        <topology evidence="1">Single-pass type I membrane protein</topology>
    </subcellularLocation>
</comment>
<sequence length="138" mass="15777">MKDLFVGNNRLNGTLTKASDSFPSFSFWTSLIILRKLAGDIITNLSRLAHMDLSFDLRTFNFSSGWIPPFQLNTIILGSCKMGPGFPNPIPEMPHDVLISSFQQYVFRVDIYFQQYVSQSWTIIDLGINKFSGQYPRE</sequence>
<keyword evidence="6" id="KW-0675">Receptor</keyword>
<dbReference type="EMBL" id="KK786948">
    <property type="protein sequence ID" value="KDO39121.1"/>
    <property type="molecule type" value="Genomic_DNA"/>
</dbReference>
<evidence type="ECO:0000256" key="7">
    <source>
        <dbReference type="ARBA" id="ARBA00023180"/>
    </source>
</evidence>
<keyword evidence="3" id="KW-0732">Signal</keyword>
<dbReference type="GO" id="GO:0016020">
    <property type="term" value="C:membrane"/>
    <property type="evidence" value="ECO:0007669"/>
    <property type="project" value="UniProtKB-SubCell"/>
</dbReference>
<evidence type="ECO:0000256" key="3">
    <source>
        <dbReference type="ARBA" id="ARBA00022729"/>
    </source>
</evidence>
<evidence type="ECO:0000256" key="6">
    <source>
        <dbReference type="ARBA" id="ARBA00023170"/>
    </source>
</evidence>
<evidence type="ECO:0000256" key="5">
    <source>
        <dbReference type="ARBA" id="ARBA00023136"/>
    </source>
</evidence>
<dbReference type="Proteomes" id="UP000027120">
    <property type="component" value="Unassembled WGS sequence"/>
</dbReference>
<dbReference type="PANTHER" id="PTHR48063:SF112">
    <property type="entry name" value="RECEPTOR LIKE PROTEIN 30-LIKE"/>
    <property type="match status" value="1"/>
</dbReference>
<dbReference type="PANTHER" id="PTHR48063">
    <property type="entry name" value="LRR RECEPTOR-LIKE KINASE"/>
    <property type="match status" value="1"/>
</dbReference>
<evidence type="ECO:0000313" key="9">
    <source>
        <dbReference type="Proteomes" id="UP000027120"/>
    </source>
</evidence>
<evidence type="ECO:0000256" key="2">
    <source>
        <dbReference type="ARBA" id="ARBA00022692"/>
    </source>
</evidence>
<keyword evidence="9" id="KW-1185">Reference proteome</keyword>
<evidence type="ECO:0000256" key="4">
    <source>
        <dbReference type="ARBA" id="ARBA00022989"/>
    </source>
</evidence>
<reference evidence="8 9" key="1">
    <citation type="submission" date="2014-04" db="EMBL/GenBank/DDBJ databases">
        <authorList>
            <consortium name="International Citrus Genome Consortium"/>
            <person name="Gmitter F."/>
            <person name="Chen C."/>
            <person name="Farmerie W."/>
            <person name="Harkins T."/>
            <person name="Desany B."/>
            <person name="Mohiuddin M."/>
            <person name="Kodira C."/>
            <person name="Borodovsky M."/>
            <person name="Lomsadze A."/>
            <person name="Burns P."/>
            <person name="Jenkins J."/>
            <person name="Prochnik S."/>
            <person name="Shu S."/>
            <person name="Chapman J."/>
            <person name="Pitluck S."/>
            <person name="Schmutz J."/>
            <person name="Rokhsar D."/>
        </authorList>
    </citation>
    <scope>NUCLEOTIDE SEQUENCE</scope>
</reference>
<gene>
    <name evidence="8" type="ORF">CISIN_1g046299mg</name>
</gene>
<keyword evidence="2" id="KW-0812">Transmembrane</keyword>
<name>A0A067DKK4_CITSI</name>
<proteinExistence type="predicted"/>